<sequence length="90" mass="10171">MPDLLKILAFYQLVLTFSMAGALPGECRAAAEPERSRVCEAFLSRSERNDLASADPRLRDARLRKGYLRFESWERANPDIVAVLMRKAAT</sequence>
<keyword evidence="2" id="KW-1185">Reference proteome</keyword>
<dbReference type="OrthoDB" id="7872528at2"/>
<proteinExistence type="predicted"/>
<evidence type="ECO:0000313" key="1">
    <source>
        <dbReference type="EMBL" id="PRY24936.1"/>
    </source>
</evidence>
<evidence type="ECO:0000313" key="2">
    <source>
        <dbReference type="Proteomes" id="UP000239480"/>
    </source>
</evidence>
<organism evidence="1 2">
    <name type="scientific">Aliiruegeria haliotis</name>
    <dbReference type="NCBI Taxonomy" id="1280846"/>
    <lineage>
        <taxon>Bacteria</taxon>
        <taxon>Pseudomonadati</taxon>
        <taxon>Pseudomonadota</taxon>
        <taxon>Alphaproteobacteria</taxon>
        <taxon>Rhodobacterales</taxon>
        <taxon>Roseobacteraceae</taxon>
        <taxon>Aliiruegeria</taxon>
    </lineage>
</organism>
<protein>
    <submittedName>
        <fullName evidence="1">Uncharacterized protein</fullName>
    </submittedName>
</protein>
<comment type="caution">
    <text evidence="1">The sequence shown here is derived from an EMBL/GenBank/DDBJ whole genome shotgun (WGS) entry which is preliminary data.</text>
</comment>
<accession>A0A2T0RUQ5</accession>
<dbReference type="Proteomes" id="UP000239480">
    <property type="component" value="Unassembled WGS sequence"/>
</dbReference>
<dbReference type="EMBL" id="PVTD01000002">
    <property type="protein sequence ID" value="PRY24936.1"/>
    <property type="molecule type" value="Genomic_DNA"/>
</dbReference>
<gene>
    <name evidence="1" type="ORF">CLV78_102109</name>
</gene>
<reference evidence="1 2" key="1">
    <citation type="submission" date="2018-03" db="EMBL/GenBank/DDBJ databases">
        <title>Genomic Encyclopedia of Archaeal and Bacterial Type Strains, Phase II (KMG-II): from individual species to whole genera.</title>
        <authorList>
            <person name="Goeker M."/>
        </authorList>
    </citation>
    <scope>NUCLEOTIDE SEQUENCE [LARGE SCALE GENOMIC DNA]</scope>
    <source>
        <strain evidence="1 2">DSM 29328</strain>
    </source>
</reference>
<dbReference type="RefSeq" id="WP_146136644.1">
    <property type="nucleotide sequence ID" value="NZ_PVTD01000002.1"/>
</dbReference>
<name>A0A2T0RUQ5_9RHOB</name>
<dbReference type="AlphaFoldDB" id="A0A2T0RUQ5"/>